<dbReference type="AlphaFoldDB" id="A0A563VZ45"/>
<evidence type="ECO:0000313" key="2">
    <source>
        <dbReference type="Proteomes" id="UP000320055"/>
    </source>
</evidence>
<accession>A0A563VZ45</accession>
<reference evidence="1 2" key="1">
    <citation type="submission" date="2019-01" db="EMBL/GenBank/DDBJ databases">
        <authorList>
            <person name="Brito A."/>
        </authorList>
    </citation>
    <scope>NUCLEOTIDE SEQUENCE [LARGE SCALE GENOMIC DNA]</scope>
    <source>
        <strain evidence="1">1</strain>
    </source>
</reference>
<organism evidence="1 2">
    <name type="scientific">Hyella patelloides LEGE 07179</name>
    <dbReference type="NCBI Taxonomy" id="945734"/>
    <lineage>
        <taxon>Bacteria</taxon>
        <taxon>Bacillati</taxon>
        <taxon>Cyanobacteriota</taxon>
        <taxon>Cyanophyceae</taxon>
        <taxon>Pleurocapsales</taxon>
        <taxon>Hyellaceae</taxon>
        <taxon>Hyella</taxon>
    </lineage>
</organism>
<protein>
    <submittedName>
        <fullName evidence="1">Rho termination factor</fullName>
    </submittedName>
</protein>
<proteinExistence type="predicted"/>
<gene>
    <name evidence="1" type="ORF">H1P_490006</name>
</gene>
<dbReference type="OrthoDB" id="482313at2"/>
<dbReference type="RefSeq" id="WP_144866473.1">
    <property type="nucleotide sequence ID" value="NZ_LR213809.1"/>
</dbReference>
<dbReference type="Proteomes" id="UP000320055">
    <property type="component" value="Unassembled WGS sequence"/>
</dbReference>
<sequence length="228" mass="25452">MSNLSDVGNLMYLDLDIIESGDVTNTSEYLINATAKELSNTDGRNWIPLIVKEIAEDEYQIIGNYFVYAVAEAAGLEKVWCIIADNSEATEKVTKMLAGEAIPKINLSTASRDEIKSALEYLVEQPNTNLKGVKIPVATNRIDEAPRQYWQDLSPITNLKCGITKGKKLQALEKVFYLTPQSIPDDLKNSQVLNSLTVTELKKIAKKRKLTNYGKLNKKKLVDLLSEN</sequence>
<dbReference type="EMBL" id="CAACVJ010000434">
    <property type="protein sequence ID" value="VEP16724.1"/>
    <property type="molecule type" value="Genomic_DNA"/>
</dbReference>
<evidence type="ECO:0000313" key="1">
    <source>
        <dbReference type="EMBL" id="VEP16724.1"/>
    </source>
</evidence>
<keyword evidence="2" id="KW-1185">Reference proteome</keyword>
<name>A0A563VZ45_9CYAN</name>